<comment type="similarity">
    <text evidence="2">Belongs to the transferase hexapeptide repeat family.</text>
</comment>
<dbReference type="AlphaFoldDB" id="A0A4D9BKG9"/>
<dbReference type="PROSITE" id="PS00101">
    <property type="entry name" value="HEXAPEP_TRANSFERASES"/>
    <property type="match status" value="1"/>
</dbReference>
<dbReference type="InterPro" id="IPR018357">
    <property type="entry name" value="Hexapep_transf_CS"/>
</dbReference>
<organism evidence="8">
    <name type="scientific">Salvia splendens</name>
    <name type="common">Scarlet sage</name>
    <dbReference type="NCBI Taxonomy" id="180675"/>
    <lineage>
        <taxon>Eukaryota</taxon>
        <taxon>Viridiplantae</taxon>
        <taxon>Streptophyta</taxon>
        <taxon>Embryophyta</taxon>
        <taxon>Tracheophyta</taxon>
        <taxon>Spermatophyta</taxon>
        <taxon>Magnoliopsida</taxon>
        <taxon>eudicotyledons</taxon>
        <taxon>Gunneridae</taxon>
        <taxon>Pentapetalae</taxon>
        <taxon>asterids</taxon>
        <taxon>lamiids</taxon>
        <taxon>Lamiales</taxon>
        <taxon>Lamiaceae</taxon>
        <taxon>Nepetoideae</taxon>
        <taxon>Mentheae</taxon>
        <taxon>Salviinae</taxon>
        <taxon>Salvia</taxon>
        <taxon>Salvia subgen. Calosphace</taxon>
        <taxon>core Calosphace</taxon>
    </lineage>
</organism>
<evidence type="ECO:0000256" key="4">
    <source>
        <dbReference type="ARBA" id="ARBA00022605"/>
    </source>
</evidence>
<feature type="domain" description="Serine acetyltransferase N-terminal" evidence="7">
    <location>
        <begin position="44"/>
        <end position="147"/>
    </location>
</feature>
<evidence type="ECO:0000256" key="6">
    <source>
        <dbReference type="ARBA" id="ARBA00023315"/>
    </source>
</evidence>
<evidence type="ECO:0000256" key="2">
    <source>
        <dbReference type="ARBA" id="ARBA00007274"/>
    </source>
</evidence>
<dbReference type="GO" id="GO:0009001">
    <property type="term" value="F:serine O-acetyltransferase activity"/>
    <property type="evidence" value="ECO:0007669"/>
    <property type="project" value="UniProtKB-EC"/>
</dbReference>
<keyword evidence="10" id="KW-1185">Reference proteome</keyword>
<dbReference type="Pfam" id="PF00132">
    <property type="entry name" value="Hexapep"/>
    <property type="match status" value="1"/>
</dbReference>
<evidence type="ECO:0000256" key="1">
    <source>
        <dbReference type="ARBA" id="ARBA00004876"/>
    </source>
</evidence>
<reference evidence="8" key="1">
    <citation type="submission" date="2018-01" db="EMBL/GenBank/DDBJ databases">
        <authorList>
            <person name="Mao J.F."/>
        </authorList>
    </citation>
    <scope>NUCLEOTIDE SEQUENCE</scope>
    <source>
        <strain evidence="8">Huo1</strain>
        <tissue evidence="8">Leaf</tissue>
    </source>
</reference>
<keyword evidence="5" id="KW-0808">Transferase</keyword>
<comment type="pathway">
    <text evidence="1">Amino-acid biosynthesis; L-cysteine biosynthesis; L-cysteine from L-serine: step 1/2.</text>
</comment>
<dbReference type="STRING" id="180675.A0A4D9BKG9"/>
<dbReference type="InterPro" id="IPR011004">
    <property type="entry name" value="Trimer_LpxA-like_sf"/>
</dbReference>
<sequence length="286" mass="29916">MAAACASNPPSSLCNRIKYYCDSSSPYTKNLNNCCKISPGEDEIWCQIRQEAESDMKHEPLLSNLYHSAILSHSTLESALSNHLALKLSTPYLSTAALAAAFHSLLESAAIRIAVRCDLAAVLERDPACLGYAHCFLNFKGFLACQAHRLAHKLWIDGRAAAALLIQSRVSEVFAVDIHPGAAIGGGIVMDHATGVVIGETAVVGDYVTILHGVTLGGTGKEGGDRHPKIGDGVMIGAGAKILGNIVIGKNARIGAGAVVLKEVPEGATAVGNPARLVGFRGIQDA</sequence>
<dbReference type="Gene3D" id="1.10.3130.10">
    <property type="entry name" value="serine acetyltransferase, domain 1"/>
    <property type="match status" value="1"/>
</dbReference>
<evidence type="ECO:0000256" key="5">
    <source>
        <dbReference type="ARBA" id="ARBA00022679"/>
    </source>
</evidence>
<dbReference type="InterPro" id="IPR045304">
    <property type="entry name" value="LbH_SAT"/>
</dbReference>
<dbReference type="FunFam" id="2.160.10.10:FF:000002">
    <property type="entry name" value="Serine acetyltransferase"/>
    <property type="match status" value="1"/>
</dbReference>
<proteinExistence type="inferred from homology"/>
<dbReference type="EC" id="2.3.1.30" evidence="3"/>
<evidence type="ECO:0000256" key="3">
    <source>
        <dbReference type="ARBA" id="ARBA00013266"/>
    </source>
</evidence>
<dbReference type="SUPFAM" id="SSF51161">
    <property type="entry name" value="Trimeric LpxA-like enzymes"/>
    <property type="match status" value="1"/>
</dbReference>
<evidence type="ECO:0000259" key="7">
    <source>
        <dbReference type="SMART" id="SM00971"/>
    </source>
</evidence>
<dbReference type="InterPro" id="IPR010493">
    <property type="entry name" value="Ser_AcTrfase_N"/>
</dbReference>
<dbReference type="Proteomes" id="UP000298416">
    <property type="component" value="Unassembled WGS sequence"/>
</dbReference>
<evidence type="ECO:0000313" key="10">
    <source>
        <dbReference type="Proteomes" id="UP000298416"/>
    </source>
</evidence>
<dbReference type="OrthoDB" id="25818at2759"/>
<name>A0A4D9BKG9_SALSN</name>
<evidence type="ECO:0000313" key="9">
    <source>
        <dbReference type="EMBL" id="KAG6394153.1"/>
    </source>
</evidence>
<keyword evidence="6" id="KW-0012">Acyltransferase</keyword>
<gene>
    <name evidence="9" type="ORF">SASPL_144733</name>
    <name evidence="8" type="ORF">SASPL_156847</name>
</gene>
<accession>A0A4D9BKG9</accession>
<dbReference type="GO" id="GO:0005737">
    <property type="term" value="C:cytoplasm"/>
    <property type="evidence" value="ECO:0007669"/>
    <property type="project" value="InterPro"/>
</dbReference>
<dbReference type="CDD" id="cd03354">
    <property type="entry name" value="LbH_SAT"/>
    <property type="match status" value="1"/>
</dbReference>
<dbReference type="SMART" id="SM00971">
    <property type="entry name" value="SATase_N"/>
    <property type="match status" value="1"/>
</dbReference>
<dbReference type="InterPro" id="IPR053376">
    <property type="entry name" value="Serine_acetyltransferase"/>
</dbReference>
<reference evidence="8" key="2">
    <citation type="submission" date="2020-08" db="EMBL/GenBank/DDBJ databases">
        <title>Plant Genome Project.</title>
        <authorList>
            <person name="Zhang R.-G."/>
        </authorList>
    </citation>
    <scope>NUCLEOTIDE SEQUENCE</scope>
    <source>
        <strain evidence="8">Huo1</strain>
        <tissue evidence="8">Leaf</tissue>
    </source>
</reference>
<dbReference type="InterPro" id="IPR042122">
    <property type="entry name" value="Ser_AcTrfase_N_sf"/>
</dbReference>
<protein>
    <recommendedName>
        <fullName evidence="3">serine O-acetyltransferase</fullName>
        <ecNumber evidence="3">2.3.1.30</ecNumber>
    </recommendedName>
</protein>
<dbReference type="PANTHER" id="PTHR42811">
    <property type="entry name" value="SERINE ACETYLTRANSFERASE"/>
    <property type="match status" value="1"/>
</dbReference>
<keyword evidence="4" id="KW-0028">Amino-acid biosynthesis</keyword>
<dbReference type="GO" id="GO:0006535">
    <property type="term" value="P:cysteine biosynthetic process from serine"/>
    <property type="evidence" value="ECO:0007669"/>
    <property type="project" value="InterPro"/>
</dbReference>
<dbReference type="InterPro" id="IPR001451">
    <property type="entry name" value="Hexapep"/>
</dbReference>
<dbReference type="InterPro" id="IPR005881">
    <property type="entry name" value="Ser_O-AcTrfase"/>
</dbReference>
<dbReference type="EMBL" id="PNBA02000017">
    <property type="protein sequence ID" value="KAG6394153.1"/>
    <property type="molecule type" value="Genomic_DNA"/>
</dbReference>
<comment type="caution">
    <text evidence="8">The sequence shown here is derived from an EMBL/GenBank/DDBJ whole genome shotgun (WGS) entry which is preliminary data.</text>
</comment>
<dbReference type="NCBIfam" id="TIGR01172">
    <property type="entry name" value="cysE"/>
    <property type="match status" value="1"/>
</dbReference>
<dbReference type="NCBIfam" id="NF041874">
    <property type="entry name" value="EPS_EpsC"/>
    <property type="match status" value="1"/>
</dbReference>
<evidence type="ECO:0000313" key="8">
    <source>
        <dbReference type="EMBL" id="KAG6383397.1"/>
    </source>
</evidence>
<dbReference type="EMBL" id="PNBA02000592">
    <property type="protein sequence ID" value="KAG6383397.1"/>
    <property type="molecule type" value="Genomic_DNA"/>
</dbReference>
<dbReference type="Pfam" id="PF06426">
    <property type="entry name" value="SATase_N"/>
    <property type="match status" value="1"/>
</dbReference>
<dbReference type="Gene3D" id="2.160.10.10">
    <property type="entry name" value="Hexapeptide repeat proteins"/>
    <property type="match status" value="1"/>
</dbReference>